<protein>
    <recommendedName>
        <fullName evidence="5">Serine/threonine protein kinase</fullName>
    </recommendedName>
</protein>
<dbReference type="RefSeq" id="WP_380763500.1">
    <property type="nucleotide sequence ID" value="NZ_JBHSRF010000132.1"/>
</dbReference>
<evidence type="ECO:0000313" key="3">
    <source>
        <dbReference type="EMBL" id="MFC6087341.1"/>
    </source>
</evidence>
<evidence type="ECO:0000313" key="4">
    <source>
        <dbReference type="Proteomes" id="UP001596137"/>
    </source>
</evidence>
<feature type="region of interest" description="Disordered" evidence="1">
    <location>
        <begin position="20"/>
        <end position="69"/>
    </location>
</feature>
<feature type="signal peptide" evidence="2">
    <location>
        <begin position="1"/>
        <end position="21"/>
    </location>
</feature>
<keyword evidence="4" id="KW-1185">Reference proteome</keyword>
<proteinExistence type="predicted"/>
<gene>
    <name evidence="3" type="ORF">ACFP1K_39670</name>
</gene>
<feature type="compositionally biased region" description="Pro residues" evidence="1">
    <location>
        <begin position="36"/>
        <end position="60"/>
    </location>
</feature>
<evidence type="ECO:0000256" key="2">
    <source>
        <dbReference type="SAM" id="SignalP"/>
    </source>
</evidence>
<comment type="caution">
    <text evidence="3">The sequence shown here is derived from an EMBL/GenBank/DDBJ whole genome shotgun (WGS) entry which is preliminary data.</text>
</comment>
<feature type="chain" id="PRO_5046911302" description="Serine/threonine protein kinase" evidence="2">
    <location>
        <begin position="22"/>
        <end position="184"/>
    </location>
</feature>
<dbReference type="Proteomes" id="UP001596137">
    <property type="component" value="Unassembled WGS sequence"/>
</dbReference>
<organism evidence="3 4">
    <name type="scientific">Sphaerisporangium aureirubrum</name>
    <dbReference type="NCBI Taxonomy" id="1544736"/>
    <lineage>
        <taxon>Bacteria</taxon>
        <taxon>Bacillati</taxon>
        <taxon>Actinomycetota</taxon>
        <taxon>Actinomycetes</taxon>
        <taxon>Streptosporangiales</taxon>
        <taxon>Streptosporangiaceae</taxon>
        <taxon>Sphaerisporangium</taxon>
    </lineage>
</organism>
<evidence type="ECO:0008006" key="5">
    <source>
        <dbReference type="Google" id="ProtNLM"/>
    </source>
</evidence>
<sequence>MVAGVVALVTLAWQIAQSVAAGDVPPADRTTTGATTPPPDPTTAPPPPATPTPTPPPEPSEQPDRSTEAAVRWEGEVYVQRGGVDLDAVPAMVREAGADIRKDDFTEIAPGEGAAVLTWPGPGRPGYQECAAHVQAPSDIPVLDPEKGSYLCVRTNEGRIAVIRYLHIVNGGAFGFDVTSWQDH</sequence>
<feature type="compositionally biased region" description="Low complexity" evidence="1">
    <location>
        <begin position="25"/>
        <end position="35"/>
    </location>
</feature>
<keyword evidence="2" id="KW-0732">Signal</keyword>
<accession>A0ABW1NWI0</accession>
<reference evidence="4" key="1">
    <citation type="journal article" date="2019" name="Int. J. Syst. Evol. Microbiol.">
        <title>The Global Catalogue of Microorganisms (GCM) 10K type strain sequencing project: providing services to taxonomists for standard genome sequencing and annotation.</title>
        <authorList>
            <consortium name="The Broad Institute Genomics Platform"/>
            <consortium name="The Broad Institute Genome Sequencing Center for Infectious Disease"/>
            <person name="Wu L."/>
            <person name="Ma J."/>
        </authorList>
    </citation>
    <scope>NUCLEOTIDE SEQUENCE [LARGE SCALE GENOMIC DNA]</scope>
    <source>
        <strain evidence="4">JCM 30346</strain>
    </source>
</reference>
<evidence type="ECO:0000256" key="1">
    <source>
        <dbReference type="SAM" id="MobiDB-lite"/>
    </source>
</evidence>
<name>A0ABW1NWI0_9ACTN</name>
<dbReference type="EMBL" id="JBHSRF010000132">
    <property type="protein sequence ID" value="MFC6087341.1"/>
    <property type="molecule type" value="Genomic_DNA"/>
</dbReference>